<organism evidence="1 2">
    <name type="scientific">Aspergillus puulaauensis</name>
    <dbReference type="NCBI Taxonomy" id="1220207"/>
    <lineage>
        <taxon>Eukaryota</taxon>
        <taxon>Fungi</taxon>
        <taxon>Dikarya</taxon>
        <taxon>Ascomycota</taxon>
        <taxon>Pezizomycotina</taxon>
        <taxon>Eurotiomycetes</taxon>
        <taxon>Eurotiomycetidae</taxon>
        <taxon>Eurotiales</taxon>
        <taxon>Aspergillaceae</taxon>
        <taxon>Aspergillus</taxon>
    </lineage>
</organism>
<dbReference type="OrthoDB" id="4276722at2759"/>
<dbReference type="Proteomes" id="UP000654913">
    <property type="component" value="Chromosome 7"/>
</dbReference>
<sequence length="466" mass="51851">MSDSDGDGVRSSWQQVRHYKDHLGHPVVLEEYVRPGDEPDPAHLVPIQVYSLVPLDSDHEKVRNYLLGAFWNGEVMPLFEIYSYCPPDSFACIDHNRREIAFRKQQHRSGIENAPGLIPLFYRNGWDNEPPIGRCVLLRSHSYRLNERDDGASAGGPDELNFTRTFSSTRSDADDTQVPMHPPEETYLERFELSTDRITLREYVDQVVVMDIFSNCSPRGDLEFGLDIDEGIPPDPTPPSIEEIQDQLSQQTAVGGFTLGSLAEVTQDGGTVTVSDTPKGAESDLQYLICAPFLSHLDDTSATPLLESTARLFCSALRSHLPAPKSMNLKFCIPESHSNPWSGIRAAYNSVIASQPVTFAPGALYKFPADDGEPAALHRVSPQNELDRFWDAQHAARNPCGVFAVVLDRANFVSEAGVYFYTADFGYDETSKKEDLSDDTKVWRCIGMAEAARRLAMLAVEEASTN</sequence>
<gene>
    <name evidence="1" type="ORF">APUU_71218A</name>
</gene>
<keyword evidence="2" id="KW-1185">Reference proteome</keyword>
<accession>A0A7R8AU83</accession>
<reference evidence="1" key="2">
    <citation type="submission" date="2021-02" db="EMBL/GenBank/DDBJ databases">
        <title>Aspergillus puulaauensis MK2 genome sequence.</title>
        <authorList>
            <person name="Futagami T."/>
            <person name="Mori K."/>
            <person name="Kadooka C."/>
            <person name="Tanaka T."/>
        </authorList>
    </citation>
    <scope>NUCLEOTIDE SEQUENCE</scope>
    <source>
        <strain evidence="1">MK2</strain>
    </source>
</reference>
<name>A0A7R8AU83_9EURO</name>
<reference evidence="1" key="1">
    <citation type="submission" date="2021-01" db="EMBL/GenBank/DDBJ databases">
        <authorList>
            <consortium name="Aspergillus puulaauensis MK2 genome sequencing consortium"/>
            <person name="Kazuki M."/>
            <person name="Futagami T."/>
        </authorList>
    </citation>
    <scope>NUCLEOTIDE SEQUENCE</scope>
    <source>
        <strain evidence="1">MK2</strain>
    </source>
</reference>
<dbReference type="AlphaFoldDB" id="A0A7R8AU83"/>
<dbReference type="GeneID" id="64979645"/>
<evidence type="ECO:0000313" key="2">
    <source>
        <dbReference type="Proteomes" id="UP000654913"/>
    </source>
</evidence>
<dbReference type="RefSeq" id="XP_041561834.1">
    <property type="nucleotide sequence ID" value="XM_041696177.1"/>
</dbReference>
<evidence type="ECO:0000313" key="1">
    <source>
        <dbReference type="EMBL" id="BCS29648.1"/>
    </source>
</evidence>
<proteinExistence type="predicted"/>
<dbReference type="KEGG" id="apuu:APUU_71218A"/>
<dbReference type="EMBL" id="AP024449">
    <property type="protein sequence ID" value="BCS29648.1"/>
    <property type="molecule type" value="Genomic_DNA"/>
</dbReference>
<protein>
    <submittedName>
        <fullName evidence="1">Uncharacterized protein</fullName>
    </submittedName>
</protein>